<feature type="non-terminal residue" evidence="1">
    <location>
        <position position="1"/>
    </location>
</feature>
<dbReference type="Proteomes" id="UP000075809">
    <property type="component" value="Unassembled WGS sequence"/>
</dbReference>
<organism evidence="1 2">
    <name type="scientific">Mycetomoellerius zeteki</name>
    <dbReference type="NCBI Taxonomy" id="64791"/>
    <lineage>
        <taxon>Eukaryota</taxon>
        <taxon>Metazoa</taxon>
        <taxon>Ecdysozoa</taxon>
        <taxon>Arthropoda</taxon>
        <taxon>Hexapoda</taxon>
        <taxon>Insecta</taxon>
        <taxon>Pterygota</taxon>
        <taxon>Neoptera</taxon>
        <taxon>Endopterygota</taxon>
        <taxon>Hymenoptera</taxon>
        <taxon>Apocrita</taxon>
        <taxon>Aculeata</taxon>
        <taxon>Formicoidea</taxon>
        <taxon>Formicidae</taxon>
        <taxon>Myrmicinae</taxon>
        <taxon>Mycetomoellerius</taxon>
    </lineage>
</organism>
<gene>
    <name evidence="1" type="ORF">ALC60_04639</name>
</gene>
<keyword evidence="2" id="KW-1185">Reference proteome</keyword>
<name>A0A151X866_9HYME</name>
<proteinExistence type="predicted"/>
<accession>A0A151X866</accession>
<sequence>QIPGSIPAFYREVYEKVCSPTSGNVKLEVFRSLLVKSQLSGSIINQVRLFSVSFIYLFMELDICFMKKSARLCDTQKCHITSRRHSSCPSLVHCANNTIKIALRRAAPKCREQNSNSFNCRLSKDI</sequence>
<dbReference type="STRING" id="64791.A0A151X866"/>
<reference evidence="1 2" key="1">
    <citation type="submission" date="2015-09" db="EMBL/GenBank/DDBJ databases">
        <title>Trachymyrmex zeteki WGS genome.</title>
        <authorList>
            <person name="Nygaard S."/>
            <person name="Hu H."/>
            <person name="Boomsma J."/>
            <person name="Zhang G."/>
        </authorList>
    </citation>
    <scope>NUCLEOTIDE SEQUENCE [LARGE SCALE GENOMIC DNA]</scope>
    <source>
        <strain evidence="1">Tzet28-1</strain>
        <tissue evidence="1">Whole body</tissue>
    </source>
</reference>
<evidence type="ECO:0000313" key="2">
    <source>
        <dbReference type="Proteomes" id="UP000075809"/>
    </source>
</evidence>
<dbReference type="EMBL" id="KQ982431">
    <property type="protein sequence ID" value="KYQ56562.1"/>
    <property type="molecule type" value="Genomic_DNA"/>
</dbReference>
<dbReference type="AlphaFoldDB" id="A0A151X866"/>
<protein>
    <submittedName>
        <fullName evidence="1">Uncharacterized protein</fullName>
    </submittedName>
</protein>
<evidence type="ECO:0000313" key="1">
    <source>
        <dbReference type="EMBL" id="KYQ56562.1"/>
    </source>
</evidence>